<evidence type="ECO:0000256" key="4">
    <source>
        <dbReference type="ARBA" id="ARBA00022759"/>
    </source>
</evidence>
<name>A0ABQ5BY37_9ASTR</name>
<evidence type="ECO:0000256" key="6">
    <source>
        <dbReference type="ARBA" id="ARBA00022918"/>
    </source>
</evidence>
<dbReference type="GO" id="GO:0003964">
    <property type="term" value="F:RNA-directed DNA polymerase activity"/>
    <property type="evidence" value="ECO:0007669"/>
    <property type="project" value="UniProtKB-KW"/>
</dbReference>
<gene>
    <name evidence="9" type="ORF">Tco_0877423</name>
</gene>
<dbReference type="CDD" id="cd09274">
    <property type="entry name" value="RNase_HI_RT_Ty3"/>
    <property type="match status" value="1"/>
</dbReference>
<keyword evidence="4" id="KW-0255">Endonuclease</keyword>
<dbReference type="InterPro" id="IPR041373">
    <property type="entry name" value="RT_RNaseH"/>
</dbReference>
<reference evidence="9" key="1">
    <citation type="journal article" date="2022" name="Int. J. Mol. Sci.">
        <title>Draft Genome of Tanacetum Coccineum: Genomic Comparison of Closely Related Tanacetum-Family Plants.</title>
        <authorList>
            <person name="Yamashiro T."/>
            <person name="Shiraishi A."/>
            <person name="Nakayama K."/>
            <person name="Satake H."/>
        </authorList>
    </citation>
    <scope>NUCLEOTIDE SEQUENCE</scope>
</reference>
<evidence type="ECO:0000256" key="3">
    <source>
        <dbReference type="ARBA" id="ARBA00022722"/>
    </source>
</evidence>
<keyword evidence="2" id="KW-0548">Nucleotidyltransferase</keyword>
<dbReference type="InterPro" id="IPR041588">
    <property type="entry name" value="Integrase_H2C2"/>
</dbReference>
<dbReference type="PANTHER" id="PTHR37984:SF5">
    <property type="entry name" value="PROTEIN NYNRIN-LIKE"/>
    <property type="match status" value="1"/>
</dbReference>
<organism evidence="9 10">
    <name type="scientific">Tanacetum coccineum</name>
    <dbReference type="NCBI Taxonomy" id="301880"/>
    <lineage>
        <taxon>Eukaryota</taxon>
        <taxon>Viridiplantae</taxon>
        <taxon>Streptophyta</taxon>
        <taxon>Embryophyta</taxon>
        <taxon>Tracheophyta</taxon>
        <taxon>Spermatophyta</taxon>
        <taxon>Magnoliopsida</taxon>
        <taxon>eudicotyledons</taxon>
        <taxon>Gunneridae</taxon>
        <taxon>Pentapetalae</taxon>
        <taxon>asterids</taxon>
        <taxon>campanulids</taxon>
        <taxon>Asterales</taxon>
        <taxon>Asteraceae</taxon>
        <taxon>Asteroideae</taxon>
        <taxon>Anthemideae</taxon>
        <taxon>Anthemidinae</taxon>
        <taxon>Tanacetum</taxon>
    </lineage>
</organism>
<evidence type="ECO:0000256" key="2">
    <source>
        <dbReference type="ARBA" id="ARBA00022695"/>
    </source>
</evidence>
<proteinExistence type="predicted"/>
<dbReference type="Gene3D" id="1.10.340.70">
    <property type="match status" value="1"/>
</dbReference>
<dbReference type="EMBL" id="BQNB010013660">
    <property type="protein sequence ID" value="GJT18717.1"/>
    <property type="molecule type" value="Genomic_DNA"/>
</dbReference>
<keyword evidence="5" id="KW-0378">Hydrolase</keyword>
<reference evidence="9" key="2">
    <citation type="submission" date="2022-01" db="EMBL/GenBank/DDBJ databases">
        <authorList>
            <person name="Yamashiro T."/>
            <person name="Shiraishi A."/>
            <person name="Satake H."/>
            <person name="Nakayama K."/>
        </authorList>
    </citation>
    <scope>NUCLEOTIDE SEQUENCE</scope>
</reference>
<evidence type="ECO:0000259" key="7">
    <source>
        <dbReference type="Pfam" id="PF17917"/>
    </source>
</evidence>
<dbReference type="InterPro" id="IPR050951">
    <property type="entry name" value="Retrovirus_Pol_polyprotein"/>
</dbReference>
<evidence type="ECO:0000313" key="10">
    <source>
        <dbReference type="Proteomes" id="UP001151760"/>
    </source>
</evidence>
<accession>A0ABQ5BY37</accession>
<dbReference type="SUPFAM" id="SSF56672">
    <property type="entry name" value="DNA/RNA polymerases"/>
    <property type="match status" value="1"/>
</dbReference>
<keyword evidence="6 9" id="KW-0695">RNA-directed DNA polymerase</keyword>
<keyword evidence="1" id="KW-0808">Transferase</keyword>
<keyword evidence="10" id="KW-1185">Reference proteome</keyword>
<dbReference type="Pfam" id="PF17921">
    <property type="entry name" value="Integrase_H2C2"/>
    <property type="match status" value="1"/>
</dbReference>
<keyword evidence="3" id="KW-0540">Nuclease</keyword>
<feature type="domain" description="Reverse transcriptase RNase H-like" evidence="7">
    <location>
        <begin position="20"/>
        <end position="116"/>
    </location>
</feature>
<dbReference type="Pfam" id="PF17917">
    <property type="entry name" value="RT_RNaseH"/>
    <property type="match status" value="1"/>
</dbReference>
<comment type="caution">
    <text evidence="9">The sequence shown here is derived from an EMBL/GenBank/DDBJ whole genome shotgun (WGS) entry which is preliminary data.</text>
</comment>
<evidence type="ECO:0000256" key="1">
    <source>
        <dbReference type="ARBA" id="ARBA00022679"/>
    </source>
</evidence>
<feature type="domain" description="Integrase zinc-binding" evidence="8">
    <location>
        <begin position="177"/>
        <end position="218"/>
    </location>
</feature>
<dbReference type="PANTHER" id="PTHR37984">
    <property type="entry name" value="PROTEIN CBG26694"/>
    <property type="match status" value="1"/>
</dbReference>
<dbReference type="Proteomes" id="UP001151760">
    <property type="component" value="Unassembled WGS sequence"/>
</dbReference>
<evidence type="ECO:0000313" key="9">
    <source>
        <dbReference type="EMBL" id="GJT18717.1"/>
    </source>
</evidence>
<dbReference type="InterPro" id="IPR043502">
    <property type="entry name" value="DNA/RNA_pol_sf"/>
</dbReference>
<sequence>MMREWGEPSNEEAAGWRGADDFVVDCDASNQGFGCILMQRNKVIAYASRKLKIHEKNYTTHDLELGTLVIALKMWRRHLYRTKSVIYTNHKSLQLIFDQKDLNMPQRQWIELFSNYDCEIRYPLGKANARILEAQSEASKDINTPTLMLRRLEKQFERNEDDRLYFVQQIWVPTYGSLRTLVMDEAHTTKYSVNPGANKMYYDLRDLYWWPGMKKDIATLLVSV</sequence>
<protein>
    <submittedName>
        <fullName evidence="9">Reverse transcriptase domain-containing protein</fullName>
    </submittedName>
</protein>
<evidence type="ECO:0000259" key="8">
    <source>
        <dbReference type="Pfam" id="PF17921"/>
    </source>
</evidence>
<evidence type="ECO:0000256" key="5">
    <source>
        <dbReference type="ARBA" id="ARBA00022801"/>
    </source>
</evidence>